<dbReference type="GO" id="GO:0003677">
    <property type="term" value="F:DNA binding"/>
    <property type="evidence" value="ECO:0007669"/>
    <property type="project" value="InterPro"/>
</dbReference>
<name>A0A9W3SBW5_BACTU</name>
<evidence type="ECO:0000313" key="2">
    <source>
        <dbReference type="Proteomes" id="UP000092743"/>
    </source>
</evidence>
<gene>
    <name evidence="1" type="ORF">BT246_22160</name>
</gene>
<dbReference type="InterPro" id="IPR010982">
    <property type="entry name" value="Lambda_DNA-bd_dom_sf"/>
</dbReference>
<dbReference type="EMBL" id="CP015350">
    <property type="protein sequence ID" value="ANS47590.1"/>
    <property type="molecule type" value="Genomic_DNA"/>
</dbReference>
<dbReference type="AlphaFoldDB" id="A0A9W3SBW5"/>
<dbReference type="Proteomes" id="UP000092743">
    <property type="component" value="Chromosome"/>
</dbReference>
<accession>A0A9W3SBW5</accession>
<evidence type="ECO:0000313" key="1">
    <source>
        <dbReference type="EMBL" id="ANS47590.1"/>
    </source>
</evidence>
<protein>
    <submittedName>
        <fullName evidence="1">Uncharacterized protein</fullName>
    </submittedName>
</protein>
<dbReference type="Gene3D" id="1.10.260.40">
    <property type="entry name" value="lambda repressor-like DNA-binding domains"/>
    <property type="match status" value="1"/>
</dbReference>
<dbReference type="RefSeq" id="WP_065483279.1">
    <property type="nucleotide sequence ID" value="NZ_CP015350.1"/>
</dbReference>
<reference evidence="1 2" key="1">
    <citation type="submission" date="2016-04" db="EMBL/GenBank/DDBJ databases">
        <title>High quality genome of the nematocidal Bacillus thuringiensis MYBT18246.</title>
        <authorList>
            <person name="Hollensteiner J."/>
            <person name="Poehlein A."/>
            <person name="Sproeer C."/>
            <person name="Bunk B."/>
            <person name="Rosenstiel P."/>
            <person name="Schulenburg H."/>
            <person name="Liesegang H."/>
        </authorList>
    </citation>
    <scope>NUCLEOTIDE SEQUENCE [LARGE SCALE GENOMIC DNA]</scope>
    <source>
        <strain evidence="1 2">MYBT18246</strain>
    </source>
</reference>
<proteinExistence type="predicted"/>
<organism evidence="1 2">
    <name type="scientific">Bacillus thuringiensis</name>
    <dbReference type="NCBI Taxonomy" id="1428"/>
    <lineage>
        <taxon>Bacteria</taxon>
        <taxon>Bacillati</taxon>
        <taxon>Bacillota</taxon>
        <taxon>Bacilli</taxon>
        <taxon>Bacillales</taxon>
        <taxon>Bacillaceae</taxon>
        <taxon>Bacillus</taxon>
        <taxon>Bacillus cereus group</taxon>
    </lineage>
</organism>
<dbReference type="SUPFAM" id="SSF47413">
    <property type="entry name" value="lambda repressor-like DNA-binding domains"/>
    <property type="match status" value="1"/>
</dbReference>
<sequence>MLKITEEQAKAVRRKRADLQMTKSQACKEMGIGSLTLRNVENGNYSMKPSSYAKVMQWLAKDY</sequence>